<dbReference type="AlphaFoldDB" id="A0A0L6CED0"/>
<proteinExistence type="predicted"/>
<name>A0A0L6CED0_9MICO</name>
<organism evidence="4 5">
    <name type="scientific">Luteipulveratus halotolerans</name>
    <dbReference type="NCBI Taxonomy" id="1631356"/>
    <lineage>
        <taxon>Bacteria</taxon>
        <taxon>Bacillati</taxon>
        <taxon>Actinomycetota</taxon>
        <taxon>Actinomycetes</taxon>
        <taxon>Micrococcales</taxon>
        <taxon>Dermacoccaceae</taxon>
        <taxon>Luteipulveratus</taxon>
    </lineage>
</organism>
<dbReference type="InterPro" id="IPR011990">
    <property type="entry name" value="TPR-like_helical_dom_sf"/>
</dbReference>
<dbReference type="SUPFAM" id="SSF48452">
    <property type="entry name" value="TPR-like"/>
    <property type="match status" value="1"/>
</dbReference>
<comment type="caution">
    <text evidence="4">The sequence shown here is derived from an EMBL/GenBank/DDBJ whole genome shotgun (WGS) entry which is preliminary data.</text>
</comment>
<evidence type="ECO:0000256" key="1">
    <source>
        <dbReference type="ARBA" id="ARBA00022737"/>
    </source>
</evidence>
<sequence>MTDQAVEHARHLNDLGRPADALRVLTPALSSSAATEDALIEAARAQGALGQDHDAVQTLQRAQASHPSSVVLAVSLAERLHHMNDLGGALYHAQGALSLAPQSWVVHAVAANVMSDCGMRDESEHHARTALAMAPDESLSHHAMANALAPPTVRMYDRARLREAEHHLREALRIDPSDDVAMNNLARVQSKRGGGVRAAGTLSRATAANPMEPMFQANMDALLGMLTARAHLVLFVAFLVLRNVGIEDGRLSWPILVVLAMISLGLFAWVGVQLVREVPPAMLRPFLVGFARRQKLAAAWAGLLVVATTFFVAAACVGGDASTALIAVAGVALLAGAVLSWISFFVNRRKA</sequence>
<dbReference type="EMBL" id="LAIR01000002">
    <property type="protein sequence ID" value="KNX36167.1"/>
    <property type="molecule type" value="Genomic_DNA"/>
</dbReference>
<dbReference type="PANTHER" id="PTHR45586:SF1">
    <property type="entry name" value="LIPOPOLYSACCHARIDE ASSEMBLY PROTEIN B"/>
    <property type="match status" value="1"/>
</dbReference>
<dbReference type="Gene3D" id="1.25.40.10">
    <property type="entry name" value="Tetratricopeptide repeat domain"/>
    <property type="match status" value="2"/>
</dbReference>
<evidence type="ECO:0000256" key="2">
    <source>
        <dbReference type="ARBA" id="ARBA00022803"/>
    </source>
</evidence>
<keyword evidence="5" id="KW-1185">Reference proteome</keyword>
<dbReference type="PANTHER" id="PTHR45586">
    <property type="entry name" value="TPR REPEAT-CONTAINING PROTEIN PA4667"/>
    <property type="match status" value="1"/>
</dbReference>
<gene>
    <name evidence="4" type="ORF">VV01_01790</name>
</gene>
<keyword evidence="1" id="KW-0677">Repeat</keyword>
<dbReference type="InterPro" id="IPR051012">
    <property type="entry name" value="CellSynth/LPSAsmb/PSIAsmb"/>
</dbReference>
<keyword evidence="3" id="KW-0812">Transmembrane</keyword>
<dbReference type="Proteomes" id="UP000037397">
    <property type="component" value="Unassembled WGS sequence"/>
</dbReference>
<feature type="transmembrane region" description="Helical" evidence="3">
    <location>
        <begin position="296"/>
        <end position="315"/>
    </location>
</feature>
<keyword evidence="2" id="KW-0802">TPR repeat</keyword>
<evidence type="ECO:0000256" key="3">
    <source>
        <dbReference type="SAM" id="Phobius"/>
    </source>
</evidence>
<accession>A0A0L6CED0</accession>
<protein>
    <submittedName>
        <fullName evidence="4">Uncharacterized protein</fullName>
    </submittedName>
</protein>
<reference evidence="5" key="1">
    <citation type="submission" date="2015-03" db="EMBL/GenBank/DDBJ databases">
        <title>Luteipulveratus halotolerans sp. nov., a novel actinobacterium (Dermacoccaceae) from Sarawak, Malaysia.</title>
        <authorList>
            <person name="Juboi H."/>
            <person name="Basik A."/>
            <person name="Shamsul S.S."/>
            <person name="Arnold P."/>
            <person name="Schmitt E.K."/>
            <person name="Sanglier J.-J."/>
            <person name="Yeo T."/>
        </authorList>
    </citation>
    <scope>NUCLEOTIDE SEQUENCE [LARGE SCALE GENOMIC DNA]</scope>
    <source>
        <strain evidence="5">C296001</strain>
    </source>
</reference>
<feature type="transmembrane region" description="Helical" evidence="3">
    <location>
        <begin position="321"/>
        <end position="346"/>
    </location>
</feature>
<dbReference type="STRING" id="1631356.VV01_01790"/>
<evidence type="ECO:0000313" key="4">
    <source>
        <dbReference type="EMBL" id="KNX36167.1"/>
    </source>
</evidence>
<keyword evidence="3" id="KW-0472">Membrane</keyword>
<feature type="transmembrane region" description="Helical" evidence="3">
    <location>
        <begin position="221"/>
        <end position="241"/>
    </location>
</feature>
<keyword evidence="3" id="KW-1133">Transmembrane helix</keyword>
<feature type="transmembrane region" description="Helical" evidence="3">
    <location>
        <begin position="253"/>
        <end position="275"/>
    </location>
</feature>
<evidence type="ECO:0000313" key="5">
    <source>
        <dbReference type="Proteomes" id="UP000037397"/>
    </source>
</evidence>